<dbReference type="EMBL" id="QJRX01000003">
    <property type="protein sequence ID" value="PYC27518.1"/>
    <property type="molecule type" value="Genomic_DNA"/>
</dbReference>
<dbReference type="Gene3D" id="3.40.50.880">
    <property type="match status" value="1"/>
</dbReference>
<dbReference type="SUPFAM" id="SSF52317">
    <property type="entry name" value="Class I glutamine amidotransferase-like"/>
    <property type="match status" value="1"/>
</dbReference>
<dbReference type="PROSITE" id="PS01124">
    <property type="entry name" value="HTH_ARAC_FAMILY_2"/>
    <property type="match status" value="1"/>
</dbReference>
<dbReference type="InterPro" id="IPR018060">
    <property type="entry name" value="HTH_AraC"/>
</dbReference>
<proteinExistence type="predicted"/>
<reference evidence="5 6" key="1">
    <citation type="submission" date="2018-06" db="EMBL/GenBank/DDBJ databases">
        <title>Pseudomonas diversity within urban Lake Michigan freshwaters.</title>
        <authorList>
            <person name="Batrich M."/>
            <person name="Hatzopoulos T."/>
            <person name="Putonti C."/>
        </authorList>
    </citation>
    <scope>NUCLEOTIDE SEQUENCE [LARGE SCALE GENOMIC DNA]</scope>
    <source>
        <strain evidence="5 6">MB-090714</strain>
    </source>
</reference>
<dbReference type="InterPro" id="IPR018062">
    <property type="entry name" value="HTH_AraC-typ_CS"/>
</dbReference>
<protein>
    <submittedName>
        <fullName evidence="5">AraC family transcriptional regulator</fullName>
    </submittedName>
</protein>
<dbReference type="PROSITE" id="PS00041">
    <property type="entry name" value="HTH_ARAC_FAMILY_1"/>
    <property type="match status" value="1"/>
</dbReference>
<dbReference type="CDD" id="cd03137">
    <property type="entry name" value="GATase1_AraC_1"/>
    <property type="match status" value="1"/>
</dbReference>
<dbReference type="Pfam" id="PF01965">
    <property type="entry name" value="DJ-1_PfpI"/>
    <property type="match status" value="1"/>
</dbReference>
<dbReference type="AlphaFoldDB" id="A0A2V4L6Y4"/>
<dbReference type="InterPro" id="IPR002818">
    <property type="entry name" value="DJ-1/PfpI"/>
</dbReference>
<dbReference type="InterPro" id="IPR009057">
    <property type="entry name" value="Homeodomain-like_sf"/>
</dbReference>
<dbReference type="Proteomes" id="UP000248146">
    <property type="component" value="Unassembled WGS sequence"/>
</dbReference>
<dbReference type="InterPro" id="IPR052158">
    <property type="entry name" value="INH-QAR"/>
</dbReference>
<dbReference type="GO" id="GO:0003700">
    <property type="term" value="F:DNA-binding transcription factor activity"/>
    <property type="evidence" value="ECO:0007669"/>
    <property type="project" value="InterPro"/>
</dbReference>
<dbReference type="SMART" id="SM00342">
    <property type="entry name" value="HTH_ARAC"/>
    <property type="match status" value="1"/>
</dbReference>
<organism evidence="5 6">
    <name type="scientific">Aquipseudomonas alcaligenes</name>
    <name type="common">Pseudomonas alcaligenes</name>
    <dbReference type="NCBI Taxonomy" id="43263"/>
    <lineage>
        <taxon>Bacteria</taxon>
        <taxon>Pseudomonadati</taxon>
        <taxon>Pseudomonadota</taxon>
        <taxon>Gammaproteobacteria</taxon>
        <taxon>Pseudomonadales</taxon>
        <taxon>Pseudomonadaceae</taxon>
        <taxon>Aquipseudomonas</taxon>
    </lineage>
</organism>
<evidence type="ECO:0000259" key="4">
    <source>
        <dbReference type="PROSITE" id="PS01124"/>
    </source>
</evidence>
<dbReference type="GO" id="GO:0009893">
    <property type="term" value="P:positive regulation of metabolic process"/>
    <property type="evidence" value="ECO:0007669"/>
    <property type="project" value="UniProtKB-ARBA"/>
</dbReference>
<name>A0A2V4L6Y4_AQUAC</name>
<dbReference type="OrthoDB" id="9803764at2"/>
<dbReference type="SUPFAM" id="SSF46689">
    <property type="entry name" value="Homeodomain-like"/>
    <property type="match status" value="2"/>
</dbReference>
<keyword evidence="1" id="KW-0805">Transcription regulation</keyword>
<dbReference type="InterPro" id="IPR029062">
    <property type="entry name" value="Class_I_gatase-like"/>
</dbReference>
<keyword evidence="2" id="KW-0238">DNA-binding</keyword>
<dbReference type="RefSeq" id="WP_110681816.1">
    <property type="nucleotide sequence ID" value="NZ_QJRX01000003.1"/>
</dbReference>
<evidence type="ECO:0000313" key="5">
    <source>
        <dbReference type="EMBL" id="PYC27518.1"/>
    </source>
</evidence>
<comment type="caution">
    <text evidence="5">The sequence shown here is derived from an EMBL/GenBank/DDBJ whole genome shotgun (WGS) entry which is preliminary data.</text>
</comment>
<dbReference type="PANTHER" id="PTHR43130:SF3">
    <property type="entry name" value="HTH-TYPE TRANSCRIPTIONAL REGULATOR RV1931C"/>
    <property type="match status" value="1"/>
</dbReference>
<accession>A0A2V4L6Y4</accession>
<sequence length="316" mass="34219">MPAHRIAVVAFDHITPFHLSVPCLVFGDLGPGAELYELRVCATAPGALPTTAGFALQVEHGLEALQWAQTIIVPSWHDPDERPPQTLLDALVAAHARGARLVGLCLGAYVLAEAGLLDGLRATTHWAWANDFAARFPRVTVDADVLYLDDGGLLTSAGTAAGIDCCLHLLRQQHGAELANRVARRLVVPPHRQGGQAQFIEQPLPATSRDDRLAGLLDWVRAHLDLPHSLDSLAERALMSRRTFTRHFRQLTGMTVGGWLLAERLALAQRLLESSEQGVEAIAALAGFGSPVSLRHHFGRAFGVSPSAWRQTFQGH</sequence>
<dbReference type="GO" id="GO:0043565">
    <property type="term" value="F:sequence-specific DNA binding"/>
    <property type="evidence" value="ECO:0007669"/>
    <property type="project" value="InterPro"/>
</dbReference>
<evidence type="ECO:0000256" key="2">
    <source>
        <dbReference type="ARBA" id="ARBA00023125"/>
    </source>
</evidence>
<evidence type="ECO:0000256" key="3">
    <source>
        <dbReference type="ARBA" id="ARBA00023163"/>
    </source>
</evidence>
<gene>
    <name evidence="5" type="ORF">DMO17_07205</name>
</gene>
<keyword evidence="3" id="KW-0804">Transcription</keyword>
<dbReference type="PANTHER" id="PTHR43130">
    <property type="entry name" value="ARAC-FAMILY TRANSCRIPTIONAL REGULATOR"/>
    <property type="match status" value="1"/>
</dbReference>
<evidence type="ECO:0000313" key="6">
    <source>
        <dbReference type="Proteomes" id="UP000248146"/>
    </source>
</evidence>
<evidence type="ECO:0000256" key="1">
    <source>
        <dbReference type="ARBA" id="ARBA00023015"/>
    </source>
</evidence>
<dbReference type="Gene3D" id="1.10.10.60">
    <property type="entry name" value="Homeodomain-like"/>
    <property type="match status" value="1"/>
</dbReference>
<feature type="domain" description="HTH araC/xylS-type" evidence="4">
    <location>
        <begin position="214"/>
        <end position="312"/>
    </location>
</feature>
<dbReference type="Pfam" id="PF12833">
    <property type="entry name" value="HTH_18"/>
    <property type="match status" value="1"/>
</dbReference>